<evidence type="ECO:0000313" key="2">
    <source>
        <dbReference type="Proteomes" id="UP000250856"/>
    </source>
</evidence>
<dbReference type="RefSeq" id="YP_010054683.1">
    <property type="nucleotide sequence ID" value="NC_054656.1"/>
</dbReference>
<dbReference type="KEGG" id="vg:64470601"/>
<evidence type="ECO:0000313" key="1">
    <source>
        <dbReference type="EMBL" id="AWY07605.1"/>
    </source>
</evidence>
<dbReference type="Proteomes" id="UP000250856">
    <property type="component" value="Segment"/>
</dbReference>
<proteinExistence type="predicted"/>
<dbReference type="GeneID" id="64470601"/>
<reference evidence="2" key="1">
    <citation type="submission" date="2018-04" db="EMBL/GenBank/DDBJ databases">
        <authorList>
            <person name="Go L.Y."/>
            <person name="Mitchell J.A."/>
        </authorList>
    </citation>
    <scope>NUCLEOTIDE SEQUENCE [LARGE SCALE GENOMIC DNA]</scope>
</reference>
<protein>
    <submittedName>
        <fullName evidence="1">Uncharacterized protein</fullName>
    </submittedName>
</protein>
<sequence>MAATVRAPRKSVPSFFMIKVQESPPSPQEWQRHNPLSRLKLMDGVLSSCSTHFPMPVLRIGLYSAS</sequence>
<gene>
    <name evidence="1" type="primary">41</name>
    <name evidence="1" type="ORF">SEA_YOSIF_41</name>
</gene>
<accession>A0A2Z4QDG0</accession>
<name>A0A2Z4QDG0_9CAUD</name>
<dbReference type="EMBL" id="MH248947">
    <property type="protein sequence ID" value="AWY07605.1"/>
    <property type="molecule type" value="Genomic_DNA"/>
</dbReference>
<keyword evidence="2" id="KW-1185">Reference proteome</keyword>
<organism evidence="1 2">
    <name type="scientific">Streptomyces phage Yosif</name>
    <dbReference type="NCBI Taxonomy" id="2201421"/>
    <lineage>
        <taxon>Viruses</taxon>
        <taxon>Duplodnaviria</taxon>
        <taxon>Heunggongvirae</taxon>
        <taxon>Uroviricota</taxon>
        <taxon>Caudoviricetes</taxon>
        <taxon>Arquatrovirinae</taxon>
        <taxon>Yosifvirus</taxon>
        <taxon>Yosifvirus yosif</taxon>
    </lineage>
</organism>